<feature type="transmembrane region" description="Helical" evidence="1">
    <location>
        <begin position="21"/>
        <end position="43"/>
    </location>
</feature>
<keyword evidence="1" id="KW-1133">Transmembrane helix</keyword>
<dbReference type="Gene3D" id="3.40.720.10">
    <property type="entry name" value="Alkaline Phosphatase, subunit A"/>
    <property type="match status" value="1"/>
</dbReference>
<feature type="transmembrane region" description="Helical" evidence="1">
    <location>
        <begin position="114"/>
        <end position="133"/>
    </location>
</feature>
<reference evidence="4" key="1">
    <citation type="journal article" date="2019" name="Int. J. Syst. Evol. Microbiol.">
        <title>The Global Catalogue of Microorganisms (GCM) 10K type strain sequencing project: providing services to taxonomists for standard genome sequencing and annotation.</title>
        <authorList>
            <consortium name="The Broad Institute Genomics Platform"/>
            <consortium name="The Broad Institute Genome Sequencing Center for Infectious Disease"/>
            <person name="Wu L."/>
            <person name="Ma J."/>
        </authorList>
    </citation>
    <scope>NUCLEOTIDE SEQUENCE [LARGE SCALE GENOMIC DNA]</scope>
    <source>
        <strain evidence="4">CCUG 55609</strain>
    </source>
</reference>
<dbReference type="EMBL" id="JBHTNF010000003">
    <property type="protein sequence ID" value="MFD1327999.1"/>
    <property type="molecule type" value="Genomic_DNA"/>
</dbReference>
<keyword evidence="1" id="KW-0812">Transmembrane</keyword>
<name>A0ABW3YVR6_MYCRA</name>
<feature type="transmembrane region" description="Helical" evidence="1">
    <location>
        <begin position="72"/>
        <end position="94"/>
    </location>
</feature>
<evidence type="ECO:0000259" key="2">
    <source>
        <dbReference type="Pfam" id="PF00884"/>
    </source>
</evidence>
<dbReference type="InterPro" id="IPR017850">
    <property type="entry name" value="Alkaline_phosphatase_core_sf"/>
</dbReference>
<accession>A0ABW3YVR6</accession>
<organism evidence="3 4">
    <name type="scientific">Mycoplana ramosa</name>
    <name type="common">Mycoplana bullata</name>
    <dbReference type="NCBI Taxonomy" id="40837"/>
    <lineage>
        <taxon>Bacteria</taxon>
        <taxon>Pseudomonadati</taxon>
        <taxon>Pseudomonadota</taxon>
        <taxon>Alphaproteobacteria</taxon>
        <taxon>Hyphomicrobiales</taxon>
        <taxon>Rhizobiaceae</taxon>
        <taxon>Mycoplana</taxon>
    </lineage>
</organism>
<dbReference type="Proteomes" id="UP001597173">
    <property type="component" value="Unassembled WGS sequence"/>
</dbReference>
<evidence type="ECO:0000313" key="3">
    <source>
        <dbReference type="EMBL" id="MFD1327999.1"/>
    </source>
</evidence>
<feature type="transmembrane region" description="Helical" evidence="1">
    <location>
        <begin position="49"/>
        <end position="65"/>
    </location>
</feature>
<protein>
    <submittedName>
        <fullName evidence="3">Sulfatase-like hydrolase/transferase</fullName>
    </submittedName>
</protein>
<keyword evidence="1" id="KW-0472">Membrane</keyword>
<feature type="domain" description="Sulfatase N-terminal" evidence="2">
    <location>
        <begin position="194"/>
        <end position="368"/>
    </location>
</feature>
<evidence type="ECO:0000256" key="1">
    <source>
        <dbReference type="SAM" id="Phobius"/>
    </source>
</evidence>
<sequence length="492" mass="54160">MSAFSPEPRIPVSKSRLFDRAAIRLMLIAGLVPNGIFLVAMPFFIAQRLIAPLLYLLATAAALFLPPFCAYLLFLLVAAIDLGLIISIAFHLPLHTALDSVRFLSTIDVTASTFYVTTVTLTFTMPLLAALLLNRHREEIRFASPIPVALLAFALVGAELHFNLPYAAKAEPEFDSAMTQNGLAADAIAARGNNLLVVLVEGLGAIANANEKALLSAELERAAASGNYTLTHGTTRYSGSTTAAESRELCGRWGDHLDYIHENGPFDCLPRQLAEHGYATTAYHGYTSAMFARNIWYPKIGFEDLHFADELARDVPMLVPNRCGSVFEGLCDTEVAHAVRARLLAADKRPKLVYWLTLNSHVPFVAKPDGQLRCGTEEAAIANRTTCELTELWGDVFKSVASIATDPELPPTDILVVGDHHTPLWERDAKKRFILGSVDWYFLRSSGRLHEQQLAERWRDIPLRTGETSDNGIARPTTTISTNFLQNSAKWD</sequence>
<gene>
    <name evidence="3" type="ORF">ACFQ33_08835</name>
</gene>
<feature type="transmembrane region" description="Helical" evidence="1">
    <location>
        <begin position="145"/>
        <end position="164"/>
    </location>
</feature>
<dbReference type="Pfam" id="PF00884">
    <property type="entry name" value="Sulfatase"/>
    <property type="match status" value="1"/>
</dbReference>
<comment type="caution">
    <text evidence="3">The sequence shown here is derived from an EMBL/GenBank/DDBJ whole genome shotgun (WGS) entry which is preliminary data.</text>
</comment>
<evidence type="ECO:0000313" key="4">
    <source>
        <dbReference type="Proteomes" id="UP001597173"/>
    </source>
</evidence>
<dbReference type="RefSeq" id="WP_374836911.1">
    <property type="nucleotide sequence ID" value="NZ_JBHEEW010000003.1"/>
</dbReference>
<keyword evidence="4" id="KW-1185">Reference proteome</keyword>
<proteinExistence type="predicted"/>
<dbReference type="InterPro" id="IPR000917">
    <property type="entry name" value="Sulfatase_N"/>
</dbReference>
<dbReference type="SUPFAM" id="SSF53649">
    <property type="entry name" value="Alkaline phosphatase-like"/>
    <property type="match status" value="1"/>
</dbReference>